<dbReference type="SUPFAM" id="SSF47384">
    <property type="entry name" value="Homodimeric domain of signal transducing histidine kinase"/>
    <property type="match status" value="1"/>
</dbReference>
<dbReference type="PANTHER" id="PTHR43047:SF72">
    <property type="entry name" value="OSMOSENSING HISTIDINE PROTEIN KINASE SLN1"/>
    <property type="match status" value="1"/>
</dbReference>
<evidence type="ECO:0000313" key="9">
    <source>
        <dbReference type="Proteomes" id="UP001595617"/>
    </source>
</evidence>
<comment type="catalytic activity">
    <reaction evidence="1">
        <text>ATP + protein L-histidine = ADP + protein N-phospho-L-histidine.</text>
        <dbReference type="EC" id="2.7.13.3"/>
    </reaction>
</comment>
<dbReference type="InterPro" id="IPR005467">
    <property type="entry name" value="His_kinase_dom"/>
</dbReference>
<keyword evidence="4" id="KW-0808">Transferase</keyword>
<dbReference type="Gene3D" id="3.30.565.10">
    <property type="entry name" value="Histidine kinase-like ATPase, C-terminal domain"/>
    <property type="match status" value="1"/>
</dbReference>
<dbReference type="InterPro" id="IPR036097">
    <property type="entry name" value="HisK_dim/P_sf"/>
</dbReference>
<keyword evidence="6" id="KW-0472">Membrane</keyword>
<dbReference type="SMART" id="SM00387">
    <property type="entry name" value="HATPase_c"/>
    <property type="match status" value="1"/>
</dbReference>
<dbReference type="GO" id="GO:0016301">
    <property type="term" value="F:kinase activity"/>
    <property type="evidence" value="ECO:0007669"/>
    <property type="project" value="UniProtKB-KW"/>
</dbReference>
<dbReference type="RefSeq" id="WP_380698169.1">
    <property type="nucleotide sequence ID" value="NZ_JBHRYR010000005.1"/>
</dbReference>
<dbReference type="EMBL" id="JBHRYR010000005">
    <property type="protein sequence ID" value="MFC3854159.1"/>
    <property type="molecule type" value="Genomic_DNA"/>
</dbReference>
<organism evidence="8 9">
    <name type="scientific">Saccharospirillum mangrovi</name>
    <dbReference type="NCBI Taxonomy" id="2161747"/>
    <lineage>
        <taxon>Bacteria</taxon>
        <taxon>Pseudomonadati</taxon>
        <taxon>Pseudomonadota</taxon>
        <taxon>Gammaproteobacteria</taxon>
        <taxon>Oceanospirillales</taxon>
        <taxon>Saccharospirillaceae</taxon>
        <taxon>Saccharospirillum</taxon>
    </lineage>
</organism>
<dbReference type="SUPFAM" id="SSF55874">
    <property type="entry name" value="ATPase domain of HSP90 chaperone/DNA topoisomerase II/histidine kinase"/>
    <property type="match status" value="1"/>
</dbReference>
<dbReference type="InterPro" id="IPR004358">
    <property type="entry name" value="Sig_transdc_His_kin-like_C"/>
</dbReference>
<dbReference type="Proteomes" id="UP001595617">
    <property type="component" value="Unassembled WGS sequence"/>
</dbReference>
<dbReference type="CDD" id="cd00082">
    <property type="entry name" value="HisKA"/>
    <property type="match status" value="1"/>
</dbReference>
<evidence type="ECO:0000259" key="7">
    <source>
        <dbReference type="PROSITE" id="PS50109"/>
    </source>
</evidence>
<proteinExistence type="predicted"/>
<gene>
    <name evidence="8" type="ORF">ACFOOG_15050</name>
</gene>
<dbReference type="PROSITE" id="PS50109">
    <property type="entry name" value="HIS_KIN"/>
    <property type="match status" value="1"/>
</dbReference>
<dbReference type="InterPro" id="IPR036890">
    <property type="entry name" value="HATPase_C_sf"/>
</dbReference>
<accession>A0ABV8A007</accession>
<comment type="caution">
    <text evidence="8">The sequence shown here is derived from an EMBL/GenBank/DDBJ whole genome shotgun (WGS) entry which is preliminary data.</text>
</comment>
<dbReference type="PANTHER" id="PTHR43047">
    <property type="entry name" value="TWO-COMPONENT HISTIDINE PROTEIN KINASE"/>
    <property type="match status" value="1"/>
</dbReference>
<evidence type="ECO:0000256" key="6">
    <source>
        <dbReference type="SAM" id="Phobius"/>
    </source>
</evidence>
<evidence type="ECO:0000256" key="2">
    <source>
        <dbReference type="ARBA" id="ARBA00012438"/>
    </source>
</evidence>
<feature type="transmembrane region" description="Helical" evidence="6">
    <location>
        <begin position="198"/>
        <end position="217"/>
    </location>
</feature>
<keyword evidence="6" id="KW-0812">Transmembrane</keyword>
<feature type="domain" description="Histidine kinase" evidence="7">
    <location>
        <begin position="257"/>
        <end position="474"/>
    </location>
</feature>
<keyword evidence="6" id="KW-1133">Transmembrane helix</keyword>
<dbReference type="Gene3D" id="1.10.287.130">
    <property type="match status" value="1"/>
</dbReference>
<dbReference type="Pfam" id="PF00512">
    <property type="entry name" value="HisKA"/>
    <property type="match status" value="1"/>
</dbReference>
<evidence type="ECO:0000313" key="8">
    <source>
        <dbReference type="EMBL" id="MFC3854159.1"/>
    </source>
</evidence>
<evidence type="ECO:0000256" key="5">
    <source>
        <dbReference type="ARBA" id="ARBA00022777"/>
    </source>
</evidence>
<evidence type="ECO:0000256" key="1">
    <source>
        <dbReference type="ARBA" id="ARBA00000085"/>
    </source>
</evidence>
<name>A0ABV8A007_9GAMM</name>
<reference evidence="9" key="1">
    <citation type="journal article" date="2019" name="Int. J. Syst. Evol. Microbiol.">
        <title>The Global Catalogue of Microorganisms (GCM) 10K type strain sequencing project: providing services to taxonomists for standard genome sequencing and annotation.</title>
        <authorList>
            <consortium name="The Broad Institute Genomics Platform"/>
            <consortium name="The Broad Institute Genome Sequencing Center for Infectious Disease"/>
            <person name="Wu L."/>
            <person name="Ma J."/>
        </authorList>
    </citation>
    <scope>NUCLEOTIDE SEQUENCE [LARGE SCALE GENOMIC DNA]</scope>
    <source>
        <strain evidence="9">IBRC 10765</strain>
    </source>
</reference>
<keyword evidence="9" id="KW-1185">Reference proteome</keyword>
<sequence length="591" mass="65982">MADQVYSCSLMTRSPMSSRFPKFKWRLSLMIGLCLSFMLTAAILLWLVTEKQQQISDSARENLLWAAVQLEREGMRWQETVQRFDDGRSSQQQASDLWFRFDILYSRIPILQSGQLGDMVEADETLNKLLSDITHNIAMLENHLERWLDNDADNLTVLRNLSDHQLALSNDFINRVLQVRGEESTINREETLRLLGSLWLSVGILLISTSFVIFYLFRFLTAEQRQRSRAEQLTRDLILAAEQAQAANIAKSEFLTMMSHEVRTPLNGIIGLAALLKVQPQSPQAIRHLHSLEGAAYALLGVLNDILDVSAMESGQIEAEQTTFTLPSLLADVFHLVTPALQNKQVDFVVHMDTDIPWYVCGDSKRIKQVLLNLASNAARFTDAGHIGLSVSRLENDRIRFMVTDTGPGIAEDQLARLFTPFTQVNSATNRIRGGTGLGLYISKKLTHIMKGELGVSSEPQKGSQFWLDIPLPSVHTYSEQSNSIGIAVHTNNPLTAAQWIDALRGESVACISSACWMASLGSPKAIVMDCTPDIQNWAEAVTLLKKSWPTVPLIGVIAAQDAAKGYRFLTLGGQGLITEPLLYEQLKTWL</sequence>
<evidence type="ECO:0000256" key="3">
    <source>
        <dbReference type="ARBA" id="ARBA00022553"/>
    </source>
</evidence>
<evidence type="ECO:0000256" key="4">
    <source>
        <dbReference type="ARBA" id="ARBA00022679"/>
    </source>
</evidence>
<dbReference type="PRINTS" id="PR00344">
    <property type="entry name" value="BCTRLSENSOR"/>
</dbReference>
<dbReference type="InterPro" id="IPR003661">
    <property type="entry name" value="HisK_dim/P_dom"/>
</dbReference>
<dbReference type="Pfam" id="PF02518">
    <property type="entry name" value="HATPase_c"/>
    <property type="match status" value="1"/>
</dbReference>
<dbReference type="EC" id="2.7.13.3" evidence="2"/>
<dbReference type="SMART" id="SM00388">
    <property type="entry name" value="HisKA"/>
    <property type="match status" value="1"/>
</dbReference>
<feature type="transmembrane region" description="Helical" evidence="6">
    <location>
        <begin position="25"/>
        <end position="48"/>
    </location>
</feature>
<keyword evidence="3" id="KW-0597">Phosphoprotein</keyword>
<dbReference type="CDD" id="cd16922">
    <property type="entry name" value="HATPase_EvgS-ArcB-TorS-like"/>
    <property type="match status" value="1"/>
</dbReference>
<protein>
    <recommendedName>
        <fullName evidence="2">histidine kinase</fullName>
        <ecNumber evidence="2">2.7.13.3</ecNumber>
    </recommendedName>
</protein>
<dbReference type="InterPro" id="IPR003594">
    <property type="entry name" value="HATPase_dom"/>
</dbReference>
<keyword evidence="5 8" id="KW-0418">Kinase</keyword>